<organism evidence="1 2">
    <name type="scientific">Symbiodinium microadriaticum</name>
    <name type="common">Dinoflagellate</name>
    <name type="synonym">Zooxanthella microadriatica</name>
    <dbReference type="NCBI Taxonomy" id="2951"/>
    <lineage>
        <taxon>Eukaryota</taxon>
        <taxon>Sar</taxon>
        <taxon>Alveolata</taxon>
        <taxon>Dinophyceae</taxon>
        <taxon>Suessiales</taxon>
        <taxon>Symbiodiniaceae</taxon>
        <taxon>Symbiodinium</taxon>
    </lineage>
</organism>
<gene>
    <name evidence="1" type="ORF">AK812_SmicGene47585</name>
</gene>
<evidence type="ECO:0000313" key="2">
    <source>
        <dbReference type="Proteomes" id="UP000186817"/>
    </source>
</evidence>
<protein>
    <submittedName>
        <fullName evidence="1">Uncharacterized protein</fullName>
    </submittedName>
</protein>
<accession>A0A1Q9BRC0</accession>
<name>A0A1Q9BRC0_SYMMI</name>
<dbReference type="OrthoDB" id="419712at2759"/>
<dbReference type="Proteomes" id="UP000186817">
    <property type="component" value="Unassembled WGS sequence"/>
</dbReference>
<sequence length="316" mass="35648">VLIESVGEEVRTLMSRHLQTHIWSECAYTLENVKNSRWHLGSTGKYTQADGIWKDIMAVTRPKQTFFIQRLHFAFQIKRKQVRTATNARLSPEGWEQLVDTSCLLMWELEAMSKARTDDGADVLFSADTMRAATQKDLNLWTDHLGTASAASLIRKGMEEVTKLDNESIQKQFESDVYKISLDLASFLAYLAELQKCGRSKQMAKVSHLRAENRRGSGLVLDFMDVNSKHEHGLYKDVDVLEGIKKWMNSLRPDAAVVWADLTKFGRLQKDDFDNITEAIRNLLQHNPAKMAGIIIVPVLPSDRVAAGIRGEATGA</sequence>
<dbReference type="EMBL" id="LSRX01005952">
    <property type="protein sequence ID" value="OLP73248.1"/>
    <property type="molecule type" value="Genomic_DNA"/>
</dbReference>
<feature type="non-terminal residue" evidence="1">
    <location>
        <position position="1"/>
    </location>
</feature>
<reference evidence="1 2" key="1">
    <citation type="submission" date="2016-02" db="EMBL/GenBank/DDBJ databases">
        <title>Genome analysis of coral dinoflagellate symbionts highlights evolutionary adaptations to a symbiotic lifestyle.</title>
        <authorList>
            <person name="Aranda M."/>
            <person name="Li Y."/>
            <person name="Liew Y.J."/>
            <person name="Baumgarten S."/>
            <person name="Simakov O."/>
            <person name="Wilson M."/>
            <person name="Piel J."/>
            <person name="Ashoor H."/>
            <person name="Bougouffa S."/>
            <person name="Bajic V.B."/>
            <person name="Ryu T."/>
            <person name="Ravasi T."/>
            <person name="Bayer T."/>
            <person name="Micklem G."/>
            <person name="Kim H."/>
            <person name="Bhak J."/>
            <person name="Lajeunesse T.C."/>
            <person name="Voolstra C.R."/>
        </authorList>
    </citation>
    <scope>NUCLEOTIDE SEQUENCE [LARGE SCALE GENOMIC DNA]</scope>
    <source>
        <strain evidence="1 2">CCMP2467</strain>
    </source>
</reference>
<comment type="caution">
    <text evidence="1">The sequence shown here is derived from an EMBL/GenBank/DDBJ whole genome shotgun (WGS) entry which is preliminary data.</text>
</comment>
<proteinExistence type="predicted"/>
<keyword evidence="2" id="KW-1185">Reference proteome</keyword>
<evidence type="ECO:0000313" key="1">
    <source>
        <dbReference type="EMBL" id="OLP73248.1"/>
    </source>
</evidence>
<dbReference type="AlphaFoldDB" id="A0A1Q9BRC0"/>